<reference evidence="1" key="1">
    <citation type="journal article" date="2020" name="Nature">
        <title>Giant virus diversity and host interactions through global metagenomics.</title>
        <authorList>
            <person name="Schulz F."/>
            <person name="Roux S."/>
            <person name="Paez-Espino D."/>
            <person name="Jungbluth S."/>
            <person name="Walsh D.A."/>
            <person name="Denef V.J."/>
            <person name="McMahon K.D."/>
            <person name="Konstantinidis K.T."/>
            <person name="Eloe-Fadrosh E.A."/>
            <person name="Kyrpides N.C."/>
            <person name="Woyke T."/>
        </authorList>
    </citation>
    <scope>NUCLEOTIDE SEQUENCE</scope>
    <source>
        <strain evidence="1">GVMAG-M-3300013006-15</strain>
    </source>
</reference>
<organism evidence="1">
    <name type="scientific">viral metagenome</name>
    <dbReference type="NCBI Taxonomy" id="1070528"/>
    <lineage>
        <taxon>unclassified sequences</taxon>
        <taxon>metagenomes</taxon>
        <taxon>organismal metagenomes</taxon>
    </lineage>
</organism>
<name>A0A6C0BH33_9ZZZZ</name>
<dbReference type="AlphaFoldDB" id="A0A6C0BH33"/>
<protein>
    <submittedName>
        <fullName evidence="1">Uncharacterized protein</fullName>
    </submittedName>
</protein>
<accession>A0A6C0BH33</accession>
<sequence>MDCLICGLETDQYSCSFNHKYHRLCLYSELSIKKRGRYWCCLLCNAPLKAKKVLKVVTEDKGIGFEKRPSRCVGTTAKGKRCRNRGQGGWCHIHKVDDALLEV</sequence>
<evidence type="ECO:0000313" key="1">
    <source>
        <dbReference type="EMBL" id="QHS91655.1"/>
    </source>
</evidence>
<dbReference type="EMBL" id="MN739162">
    <property type="protein sequence ID" value="QHS91655.1"/>
    <property type="molecule type" value="Genomic_DNA"/>
</dbReference>
<proteinExistence type="predicted"/>